<dbReference type="InterPro" id="IPR041698">
    <property type="entry name" value="Methyltransf_25"/>
</dbReference>
<dbReference type="Pfam" id="PF13649">
    <property type="entry name" value="Methyltransf_25"/>
    <property type="match status" value="1"/>
</dbReference>
<dbReference type="RefSeq" id="WP_212009739.1">
    <property type="nucleotide sequence ID" value="NZ_JAAFYZ010000042.1"/>
</dbReference>
<evidence type="ECO:0000259" key="1">
    <source>
        <dbReference type="Pfam" id="PF13649"/>
    </source>
</evidence>
<accession>A0ABS5KQ54</accession>
<dbReference type="SUPFAM" id="SSF53335">
    <property type="entry name" value="S-adenosyl-L-methionine-dependent methyltransferases"/>
    <property type="match status" value="1"/>
</dbReference>
<dbReference type="EMBL" id="JAAFYZ010000042">
    <property type="protein sequence ID" value="MBS2548165.1"/>
    <property type="molecule type" value="Genomic_DNA"/>
</dbReference>
<dbReference type="PANTHER" id="PTHR44068">
    <property type="entry name" value="ZGC:194242"/>
    <property type="match status" value="1"/>
</dbReference>
<dbReference type="InterPro" id="IPR050447">
    <property type="entry name" value="Erg6_SMT_methyltransf"/>
</dbReference>
<comment type="caution">
    <text evidence="2">The sequence shown here is derived from an EMBL/GenBank/DDBJ whole genome shotgun (WGS) entry which is preliminary data.</text>
</comment>
<dbReference type="Gene3D" id="3.40.50.150">
    <property type="entry name" value="Vaccinia Virus protein VP39"/>
    <property type="match status" value="1"/>
</dbReference>
<dbReference type="GO" id="GO:0008168">
    <property type="term" value="F:methyltransferase activity"/>
    <property type="evidence" value="ECO:0007669"/>
    <property type="project" value="UniProtKB-KW"/>
</dbReference>
<evidence type="ECO:0000313" key="3">
    <source>
        <dbReference type="Proteomes" id="UP000730482"/>
    </source>
</evidence>
<dbReference type="InterPro" id="IPR029063">
    <property type="entry name" value="SAM-dependent_MTases_sf"/>
</dbReference>
<protein>
    <submittedName>
        <fullName evidence="2">Class I SAM-dependent methyltransferase</fullName>
    </submittedName>
</protein>
<sequence>MSERKPPSAEDFNQWYADMAEQSAGDEVKRAHLGLPPLLLSSSLLAWDGIADVVQALRLPQGGRLLDLACGRGGYGLEIASRTGAKLTGVDFSEEAITQAEALARQWGAEAEYRVGDLTATGLPDASVDAVVIVDSIQFKPEAASFQEIHRVLAPGGRVALTTWEALDPTDERVPNLLRVVDTRSGLAQAGFVDIEVHERPAWTAVERTLWEEAVSLDPGDDPTLKSLHDEGLRVLPGFDFVRRVLTSASADR</sequence>
<name>A0ABS5KQ54_9ACTN</name>
<reference evidence="2 3" key="1">
    <citation type="submission" date="2020-02" db="EMBL/GenBank/DDBJ databases">
        <title>Acidophilic actinobacteria isolated from forest soil.</title>
        <authorList>
            <person name="Golinska P."/>
        </authorList>
    </citation>
    <scope>NUCLEOTIDE SEQUENCE [LARGE SCALE GENOMIC DNA]</scope>
    <source>
        <strain evidence="2 3">NL8</strain>
    </source>
</reference>
<dbReference type="Proteomes" id="UP000730482">
    <property type="component" value="Unassembled WGS sequence"/>
</dbReference>
<gene>
    <name evidence="2" type="ORF">KGQ19_14955</name>
</gene>
<feature type="domain" description="Methyltransferase" evidence="1">
    <location>
        <begin position="66"/>
        <end position="157"/>
    </location>
</feature>
<keyword evidence="3" id="KW-1185">Reference proteome</keyword>
<dbReference type="CDD" id="cd02440">
    <property type="entry name" value="AdoMet_MTases"/>
    <property type="match status" value="1"/>
</dbReference>
<keyword evidence="2" id="KW-0808">Transferase</keyword>
<keyword evidence="2" id="KW-0489">Methyltransferase</keyword>
<proteinExistence type="predicted"/>
<dbReference type="GO" id="GO:0032259">
    <property type="term" value="P:methylation"/>
    <property type="evidence" value="ECO:0007669"/>
    <property type="project" value="UniProtKB-KW"/>
</dbReference>
<dbReference type="PANTHER" id="PTHR44068:SF11">
    <property type="entry name" value="GERANYL DIPHOSPHATE 2-C-METHYLTRANSFERASE"/>
    <property type="match status" value="1"/>
</dbReference>
<evidence type="ECO:0000313" key="2">
    <source>
        <dbReference type="EMBL" id="MBS2548165.1"/>
    </source>
</evidence>
<organism evidence="2 3">
    <name type="scientific">Catenulispora pinistramenti</name>
    <dbReference type="NCBI Taxonomy" id="2705254"/>
    <lineage>
        <taxon>Bacteria</taxon>
        <taxon>Bacillati</taxon>
        <taxon>Actinomycetota</taxon>
        <taxon>Actinomycetes</taxon>
        <taxon>Catenulisporales</taxon>
        <taxon>Catenulisporaceae</taxon>
        <taxon>Catenulispora</taxon>
    </lineage>
</organism>